<protein>
    <submittedName>
        <fullName evidence="2">Uncharacterized protein</fullName>
    </submittedName>
</protein>
<name>A0A699YHE6_HAELA</name>
<reference evidence="2 3" key="1">
    <citation type="submission" date="2020-02" db="EMBL/GenBank/DDBJ databases">
        <title>Draft genome sequence of Haematococcus lacustris strain NIES-144.</title>
        <authorList>
            <person name="Morimoto D."/>
            <person name="Nakagawa S."/>
            <person name="Yoshida T."/>
            <person name="Sawayama S."/>
        </authorList>
    </citation>
    <scope>NUCLEOTIDE SEQUENCE [LARGE SCALE GENOMIC DNA]</scope>
    <source>
        <strain evidence="2 3">NIES-144</strain>
    </source>
</reference>
<dbReference type="Proteomes" id="UP000485058">
    <property type="component" value="Unassembled WGS sequence"/>
</dbReference>
<feature type="region of interest" description="Disordered" evidence="1">
    <location>
        <begin position="347"/>
        <end position="375"/>
    </location>
</feature>
<accession>A0A699YHE6</accession>
<dbReference type="EMBL" id="BLLF01000089">
    <property type="protein sequence ID" value="GFH07348.1"/>
    <property type="molecule type" value="Genomic_DNA"/>
</dbReference>
<organism evidence="2 3">
    <name type="scientific">Haematococcus lacustris</name>
    <name type="common">Green alga</name>
    <name type="synonym">Haematococcus pluvialis</name>
    <dbReference type="NCBI Taxonomy" id="44745"/>
    <lineage>
        <taxon>Eukaryota</taxon>
        <taxon>Viridiplantae</taxon>
        <taxon>Chlorophyta</taxon>
        <taxon>core chlorophytes</taxon>
        <taxon>Chlorophyceae</taxon>
        <taxon>CS clade</taxon>
        <taxon>Chlamydomonadales</taxon>
        <taxon>Haematococcaceae</taxon>
        <taxon>Haematococcus</taxon>
    </lineage>
</organism>
<evidence type="ECO:0000313" key="2">
    <source>
        <dbReference type="EMBL" id="GFH07348.1"/>
    </source>
</evidence>
<sequence>MQLRPAAPAAVDFSKQAGRPSPTRSPPPVEHHVGAAALSLLAGYPRVMSGLAFATMAPHPSLLPTCPQLEGDRLELQPEAAFNATRRRPQGMPALALQAGHLDATKLQQGDAELTAWLDYQPHLHLVKPAVPPAPDMARALSRPAAAAANPDAAPSAAADLDAGVYYVQHTQVHPDPRTTTFTSTAAARFPAPTDCDEGNSLMLQPQQPQGWRPPVQRDPARQPFTLTQGRWMPAVVDTDTGNQLYLHTSVDDLAHSSRPTRPNAPSLAFGEANRFEQARMPCWGRQLGTQPTSVQNIETALMAQPPSNQASSPGLLRGQGQSGQALLQGLELIRQAPHDPRVQALRRRDRASGAEGAAAEQAEQEEQGEPPASYAARARAGLTQMRHALHDTPDVAATLAGTIMGKSYGHRCSPNPVLEPPPASLAARVRDACEHHRRRSSSASQAGGWGLRPLGWLGCSLDSVLGTEVLEDEPGSASAAVAHGLTGSQALAANLRQARQVWRHPHDAAVEAAGRIVVLLLS</sequence>
<comment type="caution">
    <text evidence="2">The sequence shown here is derived from an EMBL/GenBank/DDBJ whole genome shotgun (WGS) entry which is preliminary data.</text>
</comment>
<evidence type="ECO:0000313" key="3">
    <source>
        <dbReference type="Proteomes" id="UP000485058"/>
    </source>
</evidence>
<evidence type="ECO:0000256" key="1">
    <source>
        <dbReference type="SAM" id="MobiDB-lite"/>
    </source>
</evidence>
<gene>
    <name evidence="2" type="ORF">HaLaN_02135</name>
</gene>
<dbReference type="AlphaFoldDB" id="A0A699YHE6"/>
<feature type="region of interest" description="Disordered" evidence="1">
    <location>
        <begin position="1"/>
        <end position="30"/>
    </location>
</feature>
<proteinExistence type="predicted"/>
<keyword evidence="3" id="KW-1185">Reference proteome</keyword>